<evidence type="ECO:0000256" key="1">
    <source>
        <dbReference type="SAM" id="Phobius"/>
    </source>
</evidence>
<dbReference type="AlphaFoldDB" id="A0A4Y8Q5I3"/>
<feature type="transmembrane region" description="Helical" evidence="1">
    <location>
        <begin position="97"/>
        <end position="115"/>
    </location>
</feature>
<protein>
    <submittedName>
        <fullName evidence="2">Uncharacterized protein</fullName>
    </submittedName>
</protein>
<evidence type="ECO:0000313" key="2">
    <source>
        <dbReference type="EMBL" id="TFE89354.1"/>
    </source>
</evidence>
<dbReference type="OrthoDB" id="1681794at2"/>
<keyword evidence="1" id="KW-0812">Transmembrane</keyword>
<gene>
    <name evidence="2" type="ORF">B5M42_07875</name>
</gene>
<proteinExistence type="predicted"/>
<reference evidence="2 3" key="1">
    <citation type="submission" date="2017-03" db="EMBL/GenBank/DDBJ databases">
        <title>Isolation of Levoglucosan Utilizing Bacteria.</title>
        <authorList>
            <person name="Arya A.S."/>
        </authorList>
    </citation>
    <scope>NUCLEOTIDE SEQUENCE [LARGE SCALE GENOMIC DNA]</scope>
    <source>
        <strain evidence="2 3">MEC069</strain>
    </source>
</reference>
<comment type="caution">
    <text evidence="2">The sequence shown here is derived from an EMBL/GenBank/DDBJ whole genome shotgun (WGS) entry which is preliminary data.</text>
</comment>
<feature type="transmembrane region" description="Helical" evidence="1">
    <location>
        <begin position="127"/>
        <end position="148"/>
    </location>
</feature>
<feature type="transmembrane region" description="Helical" evidence="1">
    <location>
        <begin position="66"/>
        <end position="85"/>
    </location>
</feature>
<dbReference type="EMBL" id="MYFO01000007">
    <property type="protein sequence ID" value="TFE89354.1"/>
    <property type="molecule type" value="Genomic_DNA"/>
</dbReference>
<keyword evidence="1" id="KW-1133">Transmembrane helix</keyword>
<dbReference type="RefSeq" id="WP_134751468.1">
    <property type="nucleotide sequence ID" value="NZ_MYFO02000005.1"/>
</dbReference>
<evidence type="ECO:0000313" key="3">
    <source>
        <dbReference type="Proteomes" id="UP000298246"/>
    </source>
</evidence>
<keyword evidence="1" id="KW-0472">Membrane</keyword>
<dbReference type="Proteomes" id="UP000298246">
    <property type="component" value="Unassembled WGS sequence"/>
</dbReference>
<sequence>MERQWQIEKILWSIALPGFGQILNKKYVKGLLFIGLEFVVNMNAHLNDLIIFSFQGDTRQAIQATNYQWLMFYPCLYMFAIYDAYRDAAAVNKPYVYLPYIAAAYFATLGVVYSAKWKLFGVTLGPVWLPIGFCLVGIGIGHLLRMIILHMGRAAK</sequence>
<accession>A0A4Y8Q5I3</accession>
<organism evidence="2 3">
    <name type="scientific">Paenibacillus athensensis</name>
    <dbReference type="NCBI Taxonomy" id="1967502"/>
    <lineage>
        <taxon>Bacteria</taxon>
        <taxon>Bacillati</taxon>
        <taxon>Bacillota</taxon>
        <taxon>Bacilli</taxon>
        <taxon>Bacillales</taxon>
        <taxon>Paenibacillaceae</taxon>
        <taxon>Paenibacillus</taxon>
    </lineage>
</organism>
<feature type="transmembrane region" description="Helical" evidence="1">
    <location>
        <begin position="31"/>
        <end position="54"/>
    </location>
</feature>
<name>A0A4Y8Q5I3_9BACL</name>
<keyword evidence="3" id="KW-1185">Reference proteome</keyword>